<dbReference type="EMBL" id="JASSZA010000002">
    <property type="protein sequence ID" value="KAK2117412.1"/>
    <property type="molecule type" value="Genomic_DNA"/>
</dbReference>
<gene>
    <name evidence="1" type="ORF">P7K49_004298</name>
</gene>
<name>A0ABQ9WAI1_SAGOE</name>
<reference evidence="1 2" key="1">
    <citation type="submission" date="2023-05" db="EMBL/GenBank/DDBJ databases">
        <title>B98-5 Cell Line De Novo Hybrid Assembly: An Optical Mapping Approach.</title>
        <authorList>
            <person name="Kananen K."/>
            <person name="Auerbach J.A."/>
            <person name="Kautto E."/>
            <person name="Blachly J.S."/>
        </authorList>
    </citation>
    <scope>NUCLEOTIDE SEQUENCE [LARGE SCALE GENOMIC DNA]</scope>
    <source>
        <strain evidence="1">B95-8</strain>
        <tissue evidence="1">Cell line</tissue>
    </source>
</reference>
<evidence type="ECO:0000313" key="1">
    <source>
        <dbReference type="EMBL" id="KAK2117412.1"/>
    </source>
</evidence>
<comment type="caution">
    <text evidence="1">The sequence shown here is derived from an EMBL/GenBank/DDBJ whole genome shotgun (WGS) entry which is preliminary data.</text>
</comment>
<evidence type="ECO:0000313" key="2">
    <source>
        <dbReference type="Proteomes" id="UP001266305"/>
    </source>
</evidence>
<dbReference type="Proteomes" id="UP001266305">
    <property type="component" value="Unassembled WGS sequence"/>
</dbReference>
<sequence>MLHMLNYSYHFTNAQDGANDNADAGLSPSQCCPISITPHHFTDAQDSADGGLCASQSPCTPTPQMPRMVLM</sequence>
<protein>
    <submittedName>
        <fullName evidence="1">Uncharacterized protein</fullName>
    </submittedName>
</protein>
<proteinExistence type="predicted"/>
<organism evidence="1 2">
    <name type="scientific">Saguinus oedipus</name>
    <name type="common">Cotton-top tamarin</name>
    <name type="synonym">Oedipomidas oedipus</name>
    <dbReference type="NCBI Taxonomy" id="9490"/>
    <lineage>
        <taxon>Eukaryota</taxon>
        <taxon>Metazoa</taxon>
        <taxon>Chordata</taxon>
        <taxon>Craniata</taxon>
        <taxon>Vertebrata</taxon>
        <taxon>Euteleostomi</taxon>
        <taxon>Mammalia</taxon>
        <taxon>Eutheria</taxon>
        <taxon>Euarchontoglires</taxon>
        <taxon>Primates</taxon>
        <taxon>Haplorrhini</taxon>
        <taxon>Platyrrhini</taxon>
        <taxon>Cebidae</taxon>
        <taxon>Callitrichinae</taxon>
        <taxon>Saguinus</taxon>
    </lineage>
</organism>
<accession>A0ABQ9WAI1</accession>
<keyword evidence="2" id="KW-1185">Reference proteome</keyword>